<protein>
    <recommendedName>
        <fullName evidence="3">Phage protein</fullName>
    </recommendedName>
</protein>
<comment type="caution">
    <text evidence="1">The sequence shown here is derived from an EMBL/GenBank/DDBJ whole genome shotgun (WGS) entry which is preliminary data.</text>
</comment>
<dbReference type="RefSeq" id="WP_318584917.1">
    <property type="nucleotide sequence ID" value="NZ_JAWRCP010000001.1"/>
</dbReference>
<sequence length="83" mass="9715">MFYKMYSESLDGDEGEFFCEVVDGLVVKQLHIYGENMYWATENSCNDPLYDFTDQPEFDPELIDCEEISSSEFLSMWNEALRG</sequence>
<organism evidence="1 2">
    <name type="scientific">Vibrio rhizosphaerae</name>
    <dbReference type="NCBI Taxonomy" id="398736"/>
    <lineage>
        <taxon>Bacteria</taxon>
        <taxon>Pseudomonadati</taxon>
        <taxon>Pseudomonadota</taxon>
        <taxon>Gammaproteobacteria</taxon>
        <taxon>Vibrionales</taxon>
        <taxon>Vibrionaceae</taxon>
        <taxon>Vibrio</taxon>
    </lineage>
</organism>
<gene>
    <name evidence="1" type="ORF">SBX64_10670</name>
</gene>
<dbReference type="EMBL" id="JAWRCP010000001">
    <property type="protein sequence ID" value="MDW6093013.1"/>
    <property type="molecule type" value="Genomic_DNA"/>
</dbReference>
<accession>A0ABU4IV83</accession>
<reference evidence="1 2" key="1">
    <citation type="submission" date="2023-11" db="EMBL/GenBank/DDBJ databases">
        <title>Plant-associative lifestyle of Vibrio porteresiae and its evolutionary dynamics.</title>
        <authorList>
            <person name="Rameshkumar N."/>
            <person name="Kirti K."/>
        </authorList>
    </citation>
    <scope>NUCLEOTIDE SEQUENCE [LARGE SCALE GENOMIC DNA]</scope>
    <source>
        <strain evidence="1 2">MSSRF7</strain>
    </source>
</reference>
<evidence type="ECO:0008006" key="3">
    <source>
        <dbReference type="Google" id="ProtNLM"/>
    </source>
</evidence>
<keyword evidence="2" id="KW-1185">Reference proteome</keyword>
<name>A0ABU4IV83_9VIBR</name>
<dbReference type="Proteomes" id="UP001279860">
    <property type="component" value="Unassembled WGS sequence"/>
</dbReference>
<evidence type="ECO:0000313" key="1">
    <source>
        <dbReference type="EMBL" id="MDW6093013.1"/>
    </source>
</evidence>
<proteinExistence type="predicted"/>
<evidence type="ECO:0000313" key="2">
    <source>
        <dbReference type="Proteomes" id="UP001279860"/>
    </source>
</evidence>